<keyword evidence="1" id="KW-0812">Transmembrane</keyword>
<keyword evidence="1" id="KW-1133">Transmembrane helix</keyword>
<dbReference type="InParanoid" id="A0A0C2SXU5"/>
<protein>
    <submittedName>
        <fullName evidence="2">Uncharacterized protein</fullName>
    </submittedName>
</protein>
<dbReference type="AlphaFoldDB" id="A0A0C2SXU5"/>
<feature type="transmembrane region" description="Helical" evidence="1">
    <location>
        <begin position="27"/>
        <end position="44"/>
    </location>
</feature>
<gene>
    <name evidence="2" type="ORF">M378DRAFT_72193</name>
</gene>
<dbReference type="EMBL" id="KN818229">
    <property type="protein sequence ID" value="KIL68340.1"/>
    <property type="molecule type" value="Genomic_DNA"/>
</dbReference>
<organism evidence="2 3">
    <name type="scientific">Amanita muscaria (strain Koide BX008)</name>
    <dbReference type="NCBI Taxonomy" id="946122"/>
    <lineage>
        <taxon>Eukaryota</taxon>
        <taxon>Fungi</taxon>
        <taxon>Dikarya</taxon>
        <taxon>Basidiomycota</taxon>
        <taxon>Agaricomycotina</taxon>
        <taxon>Agaricomycetes</taxon>
        <taxon>Agaricomycetidae</taxon>
        <taxon>Agaricales</taxon>
        <taxon>Pluteineae</taxon>
        <taxon>Amanitaceae</taxon>
        <taxon>Amanita</taxon>
    </lineage>
</organism>
<dbReference type="Proteomes" id="UP000054549">
    <property type="component" value="Unassembled WGS sequence"/>
</dbReference>
<evidence type="ECO:0000256" key="1">
    <source>
        <dbReference type="SAM" id="Phobius"/>
    </source>
</evidence>
<dbReference type="PANTHER" id="PTHR37852">
    <property type="entry name" value="YALI0B21208P"/>
    <property type="match status" value="1"/>
</dbReference>
<accession>A0A0C2SXU5</accession>
<dbReference type="PANTHER" id="PTHR37852:SF1">
    <property type="entry name" value="HIG1 DOMAIN-CONTAINING PROTEIN"/>
    <property type="match status" value="1"/>
</dbReference>
<proteinExistence type="predicted"/>
<keyword evidence="1" id="KW-0472">Membrane</keyword>
<sequence>MSSSEIQNDTVRAPETKAIRLDIPSRWYVVPGTAFFAGSIIGLVRGGRNSSMQFLAENVHRPPTTVQGWYFYNKTKNYKVMLGGLRGAGADGSRLGILGLGWVILEETLERVGWTETKEIGAAIGTACMFSALYRLSWKGTRQTVIVGVMVGGAVKGLGIARGRLEEWRKKVEPPME</sequence>
<name>A0A0C2SXU5_AMAMK</name>
<dbReference type="OrthoDB" id="5584028at2759"/>
<reference evidence="2 3" key="1">
    <citation type="submission" date="2014-04" db="EMBL/GenBank/DDBJ databases">
        <title>Evolutionary Origins and Diversification of the Mycorrhizal Mutualists.</title>
        <authorList>
            <consortium name="DOE Joint Genome Institute"/>
            <consortium name="Mycorrhizal Genomics Consortium"/>
            <person name="Kohler A."/>
            <person name="Kuo A."/>
            <person name="Nagy L.G."/>
            <person name="Floudas D."/>
            <person name="Copeland A."/>
            <person name="Barry K.W."/>
            <person name="Cichocki N."/>
            <person name="Veneault-Fourrey C."/>
            <person name="LaButti K."/>
            <person name="Lindquist E.A."/>
            <person name="Lipzen A."/>
            <person name="Lundell T."/>
            <person name="Morin E."/>
            <person name="Murat C."/>
            <person name="Riley R."/>
            <person name="Ohm R."/>
            <person name="Sun H."/>
            <person name="Tunlid A."/>
            <person name="Henrissat B."/>
            <person name="Grigoriev I.V."/>
            <person name="Hibbett D.S."/>
            <person name="Martin F."/>
        </authorList>
    </citation>
    <scope>NUCLEOTIDE SEQUENCE [LARGE SCALE GENOMIC DNA]</scope>
    <source>
        <strain evidence="2 3">Koide BX008</strain>
    </source>
</reference>
<dbReference type="HOGENOM" id="CLU_085417_1_0_1"/>
<keyword evidence="3" id="KW-1185">Reference proteome</keyword>
<evidence type="ECO:0000313" key="2">
    <source>
        <dbReference type="EMBL" id="KIL68340.1"/>
    </source>
</evidence>
<evidence type="ECO:0000313" key="3">
    <source>
        <dbReference type="Proteomes" id="UP000054549"/>
    </source>
</evidence>